<dbReference type="EMBL" id="AJGV01000074">
    <property type="protein sequence ID" value="EJJ06914.1"/>
    <property type="molecule type" value="Genomic_DNA"/>
</dbReference>
<comment type="caution">
    <text evidence="2">The sequence shown here is derived from an EMBL/GenBank/DDBJ whole genome shotgun (WGS) entry which is preliminary data.</text>
</comment>
<proteinExistence type="predicted"/>
<dbReference type="PATRIC" id="fig|1160718.3.peg.2262"/>
<evidence type="ECO:0000259" key="1">
    <source>
        <dbReference type="Pfam" id="PF21806"/>
    </source>
</evidence>
<dbReference type="Pfam" id="PF21806">
    <property type="entry name" value="DUF6879"/>
    <property type="match status" value="1"/>
</dbReference>
<dbReference type="STRING" id="1160718.SU9_11183"/>
<organism evidence="2">
    <name type="scientific">Streptomyces auratus AGR0001</name>
    <dbReference type="NCBI Taxonomy" id="1160718"/>
    <lineage>
        <taxon>Bacteria</taxon>
        <taxon>Bacillati</taxon>
        <taxon>Actinomycetota</taxon>
        <taxon>Actinomycetes</taxon>
        <taxon>Kitasatosporales</taxon>
        <taxon>Streptomycetaceae</taxon>
        <taxon>Streptomyces</taxon>
    </lineage>
</organism>
<dbReference type="HOGENOM" id="CLU_097170_0_0_11"/>
<name>J1RR15_9ACTN</name>
<dbReference type="InterPro" id="IPR049244">
    <property type="entry name" value="DUF6879"/>
</dbReference>
<dbReference type="AlphaFoldDB" id="J1RR15"/>
<accession>J1RR15</accession>
<reference evidence="2" key="1">
    <citation type="journal article" date="2012" name="J. Bacteriol.">
        <title>Genome Sequence of Streptomyces auratus Strain AGR0001, a Phoslactomycin-Producing Actinomycete.</title>
        <authorList>
            <person name="Han X."/>
            <person name="Li M."/>
            <person name="Ding Z."/>
            <person name="Zhao J."/>
            <person name="Ji K."/>
            <person name="Wen M."/>
            <person name="Lu T."/>
        </authorList>
    </citation>
    <scope>NUCLEOTIDE SEQUENCE [LARGE SCALE GENOMIC DNA]</scope>
    <source>
        <strain evidence="2">AGR0001</strain>
    </source>
</reference>
<feature type="domain" description="DUF6879" evidence="1">
    <location>
        <begin position="80"/>
        <end position="243"/>
    </location>
</feature>
<protein>
    <recommendedName>
        <fullName evidence="1">DUF6879 domain-containing protein</fullName>
    </recommendedName>
</protein>
<sequence>MRRLRFNGTGSGGDGCPSVHEDLDTGEIIVHGPPLTDHHDIAQLQHLSEGETAIVLPRTLLVDFGPKEAARVPRIIDLVEFGRLFTTFKHTAWRLETRRRYASDEDTETYAQFTRGEPVVWDGVDTEWCAKRREQSALGKRFERVRIVDSPPTTGQLYLLDNAKRNSAVGEDIRNISRADAEQLQLPDEDFWLFDSRLVALLNFDDSDNLIDVELITEPAAVNRYAQARDAAWHYAIPYQQFAEATAAAQR</sequence>
<gene>
    <name evidence="2" type="ORF">SU9_11183</name>
</gene>
<dbReference type="eggNOG" id="ENOG5033032">
    <property type="taxonomic scope" value="Bacteria"/>
</dbReference>
<evidence type="ECO:0000313" key="2">
    <source>
        <dbReference type="EMBL" id="EJJ06914.1"/>
    </source>
</evidence>